<keyword evidence="1 5" id="KW-0963">Cytoplasm</keyword>
<evidence type="ECO:0000256" key="4">
    <source>
        <dbReference type="ARBA" id="ARBA00022801"/>
    </source>
</evidence>
<gene>
    <name evidence="7" type="primary">ruvX</name>
    <name evidence="7" type="ORF">G1H11_20185</name>
</gene>
<evidence type="ECO:0000259" key="6">
    <source>
        <dbReference type="SMART" id="SM00732"/>
    </source>
</evidence>
<dbReference type="EMBL" id="JAAGOB010000012">
    <property type="protein sequence ID" value="NED97621.1"/>
    <property type="molecule type" value="Genomic_DNA"/>
</dbReference>
<feature type="domain" description="YqgF/RNase H-like" evidence="6">
    <location>
        <begin position="10"/>
        <end position="109"/>
    </location>
</feature>
<dbReference type="AlphaFoldDB" id="A0A6N9YRD7"/>
<proteinExistence type="inferred from homology"/>
<dbReference type="HAMAP" id="MF_00651">
    <property type="entry name" value="Nuclease_YqgF"/>
    <property type="match status" value="1"/>
</dbReference>
<reference evidence="7 8" key="1">
    <citation type="submission" date="2020-02" db="EMBL/GenBank/DDBJ databases">
        <authorList>
            <person name="Li X.-J."/>
            <person name="Feng X.-M."/>
        </authorList>
    </citation>
    <scope>NUCLEOTIDE SEQUENCE [LARGE SCALE GENOMIC DNA]</scope>
    <source>
        <strain evidence="7 8">CGMCC 4.7225</strain>
    </source>
</reference>
<dbReference type="Proteomes" id="UP000469185">
    <property type="component" value="Unassembled WGS sequence"/>
</dbReference>
<accession>A0A6N9YRD7</accession>
<dbReference type="GO" id="GO:0004518">
    <property type="term" value="F:nuclease activity"/>
    <property type="evidence" value="ECO:0007669"/>
    <property type="project" value="UniProtKB-KW"/>
</dbReference>
<dbReference type="GO" id="GO:0000967">
    <property type="term" value="P:rRNA 5'-end processing"/>
    <property type="evidence" value="ECO:0007669"/>
    <property type="project" value="UniProtKB-UniRule"/>
</dbReference>
<dbReference type="SUPFAM" id="SSF53098">
    <property type="entry name" value="Ribonuclease H-like"/>
    <property type="match status" value="1"/>
</dbReference>
<evidence type="ECO:0000256" key="5">
    <source>
        <dbReference type="HAMAP-Rule" id="MF_00651"/>
    </source>
</evidence>
<dbReference type="InterPro" id="IPR006641">
    <property type="entry name" value="YqgF/RNaseH-like_dom"/>
</dbReference>
<dbReference type="CDD" id="cd16964">
    <property type="entry name" value="YqgF"/>
    <property type="match status" value="1"/>
</dbReference>
<dbReference type="NCBIfam" id="TIGR00250">
    <property type="entry name" value="RNAse_H_YqgF"/>
    <property type="match status" value="1"/>
</dbReference>
<evidence type="ECO:0000313" key="8">
    <source>
        <dbReference type="Proteomes" id="UP000469185"/>
    </source>
</evidence>
<comment type="subcellular location">
    <subcellularLocation>
        <location evidence="5">Cytoplasm</location>
    </subcellularLocation>
</comment>
<name>A0A6N9YRD7_9ACTN</name>
<dbReference type="InterPro" id="IPR037027">
    <property type="entry name" value="YqgF/RNaseH-like_dom_sf"/>
</dbReference>
<dbReference type="EC" id="3.1.-.-" evidence="5"/>
<protein>
    <recommendedName>
        <fullName evidence="5">Putative pre-16S rRNA nuclease</fullName>
        <ecNumber evidence="5">3.1.-.-</ecNumber>
    </recommendedName>
</protein>
<dbReference type="Pfam" id="PF03652">
    <property type="entry name" value="RuvX"/>
    <property type="match status" value="1"/>
</dbReference>
<evidence type="ECO:0000256" key="1">
    <source>
        <dbReference type="ARBA" id="ARBA00022490"/>
    </source>
</evidence>
<sequence length="158" mass="16355">MGADPAMRRGVRLAVDLGKVRIGVAASDPNGVLASPVETVPRGPGDLDRLAALVREREAVEVLLGLPRSLSGDEGPAAVEVRAFATTLAEHVSPCPVRLVDERMTTSVAARAMRASGVSARRGRQTIDQAAAMVILQDALDAERTQGAPPGEVVTAAS</sequence>
<comment type="similarity">
    <text evidence="5">Belongs to the YqgF HJR family.</text>
</comment>
<dbReference type="InterPro" id="IPR012337">
    <property type="entry name" value="RNaseH-like_sf"/>
</dbReference>
<dbReference type="SMART" id="SM00732">
    <property type="entry name" value="YqgFc"/>
    <property type="match status" value="1"/>
</dbReference>
<dbReference type="InterPro" id="IPR005227">
    <property type="entry name" value="YqgF"/>
</dbReference>
<keyword evidence="8" id="KW-1185">Reference proteome</keyword>
<keyword evidence="4 5" id="KW-0378">Hydrolase</keyword>
<dbReference type="PANTHER" id="PTHR33317:SF4">
    <property type="entry name" value="POLYNUCLEOTIDYL TRANSFERASE, RIBONUCLEASE H-LIKE SUPERFAMILY PROTEIN"/>
    <property type="match status" value="1"/>
</dbReference>
<dbReference type="GO" id="GO:0016788">
    <property type="term" value="F:hydrolase activity, acting on ester bonds"/>
    <property type="evidence" value="ECO:0007669"/>
    <property type="project" value="UniProtKB-UniRule"/>
</dbReference>
<evidence type="ECO:0000313" key="7">
    <source>
        <dbReference type="EMBL" id="NED97621.1"/>
    </source>
</evidence>
<keyword evidence="3 5" id="KW-0540">Nuclease</keyword>
<keyword evidence="2 5" id="KW-0690">Ribosome biogenesis</keyword>
<evidence type="ECO:0000256" key="3">
    <source>
        <dbReference type="ARBA" id="ARBA00022722"/>
    </source>
</evidence>
<dbReference type="GO" id="GO:0005829">
    <property type="term" value="C:cytosol"/>
    <property type="evidence" value="ECO:0007669"/>
    <property type="project" value="TreeGrafter"/>
</dbReference>
<dbReference type="PANTHER" id="PTHR33317">
    <property type="entry name" value="POLYNUCLEOTIDYL TRANSFERASE, RIBONUCLEASE H-LIKE SUPERFAMILY PROTEIN"/>
    <property type="match status" value="1"/>
</dbReference>
<dbReference type="Gene3D" id="3.30.420.140">
    <property type="entry name" value="YqgF/RNase H-like domain"/>
    <property type="match status" value="1"/>
</dbReference>
<organism evidence="7 8">
    <name type="scientific">Phytoactinopolyspora alkaliphila</name>
    <dbReference type="NCBI Taxonomy" id="1783498"/>
    <lineage>
        <taxon>Bacteria</taxon>
        <taxon>Bacillati</taxon>
        <taxon>Actinomycetota</taxon>
        <taxon>Actinomycetes</taxon>
        <taxon>Jiangellales</taxon>
        <taxon>Jiangellaceae</taxon>
        <taxon>Phytoactinopolyspora</taxon>
    </lineage>
</organism>
<comment type="function">
    <text evidence="5">Could be a nuclease involved in processing of the 5'-end of pre-16S rRNA.</text>
</comment>
<comment type="caution">
    <text evidence="7">The sequence shown here is derived from an EMBL/GenBank/DDBJ whole genome shotgun (WGS) entry which is preliminary data.</text>
</comment>
<evidence type="ECO:0000256" key="2">
    <source>
        <dbReference type="ARBA" id="ARBA00022517"/>
    </source>
</evidence>